<comment type="similarity">
    <text evidence="1">Belongs to the short-chain fatty acyl-CoA assimilation regulator (ScfR) family.</text>
</comment>
<name>A0A2M8QWY7_9BRAD</name>
<feature type="domain" description="HTH cro/C1-type" evidence="2">
    <location>
        <begin position="20"/>
        <end position="71"/>
    </location>
</feature>
<evidence type="ECO:0000313" key="3">
    <source>
        <dbReference type="EMBL" id="PJG50057.1"/>
    </source>
</evidence>
<protein>
    <recommendedName>
        <fullName evidence="2">HTH cro/C1-type domain-containing protein</fullName>
    </recommendedName>
</protein>
<evidence type="ECO:0000256" key="1">
    <source>
        <dbReference type="ARBA" id="ARBA00007227"/>
    </source>
</evidence>
<dbReference type="GO" id="GO:0003677">
    <property type="term" value="F:DNA binding"/>
    <property type="evidence" value="ECO:0007669"/>
    <property type="project" value="InterPro"/>
</dbReference>
<dbReference type="AlphaFoldDB" id="A0A2M8QWY7"/>
<dbReference type="SMART" id="SM00530">
    <property type="entry name" value="HTH_XRE"/>
    <property type="match status" value="1"/>
</dbReference>
<comment type="caution">
    <text evidence="3">The sequence shown here is derived from an EMBL/GenBank/DDBJ whole genome shotgun (WGS) entry which is preliminary data.</text>
</comment>
<dbReference type="InterPro" id="IPR001387">
    <property type="entry name" value="Cro/C1-type_HTH"/>
</dbReference>
<proteinExistence type="inferred from homology"/>
<gene>
    <name evidence="3" type="ORF">CVM73_38405</name>
</gene>
<dbReference type="PANTHER" id="PTHR43236">
    <property type="entry name" value="ANTITOXIN HIGA1"/>
    <property type="match status" value="1"/>
</dbReference>
<dbReference type="PROSITE" id="PS50943">
    <property type="entry name" value="HTH_CROC1"/>
    <property type="match status" value="1"/>
</dbReference>
<reference evidence="3 4" key="1">
    <citation type="submission" date="2017-11" db="EMBL/GenBank/DDBJ databases">
        <title>Bradyrhizobium forestalis sp. nov., an efficient nitrogen-fixing bacterium isolated from nodules of forest legume species in the Amazon.</title>
        <authorList>
            <person name="Costa E.M."/>
            <person name="Guimaraes A."/>
            <person name="Carvalho T.S."/>
            <person name="Rodrigues T.L."/>
            <person name="Ribeiro P.R.A."/>
            <person name="Lebbe L."/>
            <person name="Willems A."/>
            <person name="Moreira F.M.S."/>
        </authorList>
    </citation>
    <scope>NUCLEOTIDE SEQUENCE [LARGE SCALE GENOMIC DNA]</scope>
    <source>
        <strain evidence="3 4">INPA54B</strain>
    </source>
</reference>
<dbReference type="CDD" id="cd00093">
    <property type="entry name" value="HTH_XRE"/>
    <property type="match status" value="1"/>
</dbReference>
<dbReference type="PANTHER" id="PTHR43236:SF2">
    <property type="entry name" value="BLL0069 PROTEIN"/>
    <property type="match status" value="1"/>
</dbReference>
<sequence>MAIAQKKERAPFNRDVLQWARKRVRLSVESAAKGAGVTPDHIQRWETGADLPTVKQARKLASVYDVPFMELLSKEQPKIKELELVPDFRLHSGAEAPNEQYELLLIQAEAEQTRLNALDLYDILGIKPPVLDDSFYWPLGKNHEAAATAVREALRLPMDEQYSRKGNDKAKFISAFRNYLERAGIITMKNSGLAAFGARGMCLFASSLPVLVFSKEAPTAQAFTLAHELGHVVLKESGISGPIGSAPSKTRERQVEDWCDGFAGAFLMPKTEIVRVLQPAPRRPERSIDDGKIAAVANAFCVSRHAALVRLVELGYVDQDFYWRVKRPQFLQQEKEFKGGGRPEYYGSRFRSSRGDLYTGLVLEAWSNGMITNHNAAEFMGIKNLAHLDDIRNHFRT</sequence>
<dbReference type="OrthoDB" id="9794834at2"/>
<keyword evidence="4" id="KW-1185">Reference proteome</keyword>
<accession>A0A2M8QWY7</accession>
<dbReference type="InterPro" id="IPR010359">
    <property type="entry name" value="IrrE_HExxH"/>
</dbReference>
<dbReference type="InterPro" id="IPR010982">
    <property type="entry name" value="Lambda_DNA-bd_dom_sf"/>
</dbReference>
<dbReference type="SUPFAM" id="SSF47413">
    <property type="entry name" value="lambda repressor-like DNA-binding domains"/>
    <property type="match status" value="1"/>
</dbReference>
<evidence type="ECO:0000259" key="2">
    <source>
        <dbReference type="PROSITE" id="PS50943"/>
    </source>
</evidence>
<dbReference type="Gene3D" id="1.10.10.2910">
    <property type="match status" value="1"/>
</dbReference>
<dbReference type="RefSeq" id="WP_100236877.1">
    <property type="nucleotide sequence ID" value="NZ_PGVG01000084.1"/>
</dbReference>
<organism evidence="3 4">
    <name type="scientific">Bradyrhizobium forestalis</name>
    <dbReference type="NCBI Taxonomy" id="1419263"/>
    <lineage>
        <taxon>Bacteria</taxon>
        <taxon>Pseudomonadati</taxon>
        <taxon>Pseudomonadota</taxon>
        <taxon>Alphaproteobacteria</taxon>
        <taxon>Hyphomicrobiales</taxon>
        <taxon>Nitrobacteraceae</taxon>
        <taxon>Bradyrhizobium</taxon>
    </lineage>
</organism>
<dbReference type="InterPro" id="IPR052345">
    <property type="entry name" value="Rad_response_metalloprotease"/>
</dbReference>
<dbReference type="EMBL" id="PGVG01000084">
    <property type="protein sequence ID" value="PJG50057.1"/>
    <property type="molecule type" value="Genomic_DNA"/>
</dbReference>
<dbReference type="Gene3D" id="1.10.260.40">
    <property type="entry name" value="lambda repressor-like DNA-binding domains"/>
    <property type="match status" value="1"/>
</dbReference>
<dbReference type="Pfam" id="PF01381">
    <property type="entry name" value="HTH_3"/>
    <property type="match status" value="1"/>
</dbReference>
<dbReference type="Pfam" id="PF06114">
    <property type="entry name" value="Peptidase_M78"/>
    <property type="match status" value="1"/>
</dbReference>
<dbReference type="Proteomes" id="UP000231194">
    <property type="component" value="Unassembled WGS sequence"/>
</dbReference>
<evidence type="ECO:0000313" key="4">
    <source>
        <dbReference type="Proteomes" id="UP000231194"/>
    </source>
</evidence>